<comment type="caution">
    <text evidence="6">The sequence shown here is derived from an EMBL/GenBank/DDBJ whole genome shotgun (WGS) entry which is preliminary data.</text>
</comment>
<dbReference type="Pfam" id="PF13976">
    <property type="entry name" value="gag_pre-integrs"/>
    <property type="match status" value="1"/>
</dbReference>
<feature type="transmembrane region" description="Helical" evidence="4">
    <location>
        <begin position="397"/>
        <end position="419"/>
    </location>
</feature>
<feature type="compositionally biased region" description="Polar residues" evidence="3">
    <location>
        <begin position="502"/>
        <end position="556"/>
    </location>
</feature>
<keyword evidence="1" id="KW-0479">Metal-binding</keyword>
<feature type="compositionally biased region" description="Pro residues" evidence="3">
    <location>
        <begin position="558"/>
        <end position="571"/>
    </location>
</feature>
<proteinExistence type="predicted"/>
<feature type="domain" description="Integrase catalytic" evidence="5">
    <location>
        <begin position="226"/>
        <end position="408"/>
    </location>
</feature>
<dbReference type="InterPro" id="IPR039537">
    <property type="entry name" value="Retrotran_Ty1/copia-like"/>
</dbReference>
<dbReference type="InterPro" id="IPR013103">
    <property type="entry name" value="RVT_2"/>
</dbReference>
<sequence length="993" mass="111970">MSGDCSVLRNEINNKKTNGSDTTVGFLVDLGPNWYESRFEKQTVNSNIKPNWFDQRKHKCVKTRKHMIVIVYLNSCIIGCLEILPELLELDPPVMNLTNDLLADQQLRIPEHPNKLRTSFGLIVGVDYEGERERDSLGLTSVTLNLVCQLLYIITNTYINFLWVHVFSSPPRVFVGERASIDSWHHRLAHPHESILRRLISAYNLPMSTNKLLPICNACQLGKSHRLHLPPCHVTSKWPFDLIYSDVWGPAPISSLNGNNYFLLFIDDCTKFIWVYFLRSKSQVLSAFTLFKTMVETQFSTKIKAFQSDWGGGGGEYRNVSSFLQSHGIVHRVSCPYTPEQNGASERRNRVIVEKGLALLAHSKLPVKFWEEAFHTAVYTNNRTITPFSNTNHLMSIYIIVNLITIFSNLLVAYVTLILDLITVINWNFGYSAKHKGYICFHVPSSRTYIARHVVFDESSFPFPEHNSKENSEQLINSEIPLHALQEASTIEIPTVRLPNAPSSVSTASSIEPGESTTQLSNSSSDPSGLTPNSPSNLAPEHNSSISLNESDSGLTPPNSPMVESPPPPIVPATNSYPNAPSYFRPAANSEHGMVTRASTSSLKPKSFTATKYPLSHESLEKEPKTFLQATKNPHWKHAMQLEFDALMFNRTWELVPRPPATNVVGNKWIFRIKRKSDGTIERYKARLVAKGFNQEEGVDYFDTIRPVIKPTTIRLVLSIAVTNNWPLRQVDVNNAFLNGDLSETVYMDQPQGFVASDRSTYVCKLKKALYGLKQAPRAWFQTLQKSLIQHGFKPCISDTSLFIKRHGSDVVYVLIYVDDLIITGSNSSFIDELVKYLNSVFSLKDLGDLNYFLGIEVHRSSSSLLLSQRRYILDLLERSKMTGAKPIASPAEPGSRLYLGGDPMNNPALYRSIVGALQYVTITRPEIAYSVNRVCQFMHNPSEHHWTAVKRILRYLKGTLDLGLIFRPSSDSKLVCFTDAGWISDPDDCRSQ</sequence>
<feature type="transmembrane region" description="Helical" evidence="4">
    <location>
        <begin position="66"/>
        <end position="84"/>
    </location>
</feature>
<dbReference type="InterPro" id="IPR012337">
    <property type="entry name" value="RNaseH-like_sf"/>
</dbReference>
<evidence type="ECO:0000256" key="3">
    <source>
        <dbReference type="SAM" id="MobiDB-lite"/>
    </source>
</evidence>
<dbReference type="PROSITE" id="PS50994">
    <property type="entry name" value="INTEGRASE"/>
    <property type="match status" value="1"/>
</dbReference>
<feature type="transmembrane region" description="Helical" evidence="4">
    <location>
        <begin position="142"/>
        <end position="164"/>
    </location>
</feature>
<reference evidence="6" key="1">
    <citation type="submission" date="2023-03" db="EMBL/GenBank/DDBJ databases">
        <title>Chromosome-scale reference genome and RAD-based genetic map of yellow starthistle (Centaurea solstitialis) reveal putative structural variation and QTLs associated with invader traits.</title>
        <authorList>
            <person name="Reatini B."/>
            <person name="Cang F.A."/>
            <person name="Jiang Q."/>
            <person name="Mckibben M.T.W."/>
            <person name="Barker M.S."/>
            <person name="Rieseberg L.H."/>
            <person name="Dlugosch K.M."/>
        </authorList>
    </citation>
    <scope>NUCLEOTIDE SEQUENCE</scope>
    <source>
        <strain evidence="6">CAN-66</strain>
        <tissue evidence="6">Leaf</tissue>
    </source>
</reference>
<keyword evidence="2" id="KW-0378">Hydrolase</keyword>
<dbReference type="SUPFAM" id="SSF56672">
    <property type="entry name" value="DNA/RNA polymerases"/>
    <property type="match status" value="1"/>
</dbReference>
<feature type="region of interest" description="Disordered" evidence="3">
    <location>
        <begin position="502"/>
        <end position="577"/>
    </location>
</feature>
<dbReference type="Gene3D" id="3.30.420.10">
    <property type="entry name" value="Ribonuclease H-like superfamily/Ribonuclease H"/>
    <property type="match status" value="1"/>
</dbReference>
<name>A0AA38T166_9ASTR</name>
<dbReference type="Proteomes" id="UP001172457">
    <property type="component" value="Chromosome 4"/>
</dbReference>
<dbReference type="GO" id="GO:0016787">
    <property type="term" value="F:hydrolase activity"/>
    <property type="evidence" value="ECO:0007669"/>
    <property type="project" value="UniProtKB-KW"/>
</dbReference>
<dbReference type="Pfam" id="PF00665">
    <property type="entry name" value="rve"/>
    <property type="match status" value="1"/>
</dbReference>
<dbReference type="Pfam" id="PF25597">
    <property type="entry name" value="SH3_retrovirus"/>
    <property type="match status" value="1"/>
</dbReference>
<keyword evidence="4" id="KW-0472">Membrane</keyword>
<gene>
    <name evidence="6" type="ORF">OSB04_016555</name>
</gene>
<keyword evidence="4" id="KW-0812">Transmembrane</keyword>
<evidence type="ECO:0000256" key="4">
    <source>
        <dbReference type="SAM" id="Phobius"/>
    </source>
</evidence>
<dbReference type="EMBL" id="JARYMX010000004">
    <property type="protein sequence ID" value="KAJ9552510.1"/>
    <property type="molecule type" value="Genomic_DNA"/>
</dbReference>
<dbReference type="InterPro" id="IPR036397">
    <property type="entry name" value="RNaseH_sf"/>
</dbReference>
<evidence type="ECO:0000259" key="5">
    <source>
        <dbReference type="PROSITE" id="PS50994"/>
    </source>
</evidence>
<accession>A0AA38T166</accession>
<keyword evidence="7" id="KW-1185">Reference proteome</keyword>
<dbReference type="GO" id="GO:0015074">
    <property type="term" value="P:DNA integration"/>
    <property type="evidence" value="ECO:0007669"/>
    <property type="project" value="InterPro"/>
</dbReference>
<dbReference type="InterPro" id="IPR001584">
    <property type="entry name" value="Integrase_cat-core"/>
</dbReference>
<dbReference type="InterPro" id="IPR025724">
    <property type="entry name" value="GAG-pre-integrase_dom"/>
</dbReference>
<dbReference type="InterPro" id="IPR043502">
    <property type="entry name" value="DNA/RNA_pol_sf"/>
</dbReference>
<dbReference type="SUPFAM" id="SSF53098">
    <property type="entry name" value="Ribonuclease H-like"/>
    <property type="match status" value="1"/>
</dbReference>
<keyword evidence="4" id="KW-1133">Transmembrane helix</keyword>
<evidence type="ECO:0000313" key="6">
    <source>
        <dbReference type="EMBL" id="KAJ9552510.1"/>
    </source>
</evidence>
<dbReference type="InterPro" id="IPR057670">
    <property type="entry name" value="SH3_retrovirus"/>
</dbReference>
<dbReference type="PANTHER" id="PTHR42648">
    <property type="entry name" value="TRANSPOSASE, PUTATIVE-RELATED"/>
    <property type="match status" value="1"/>
</dbReference>
<dbReference type="PANTHER" id="PTHR42648:SF26">
    <property type="entry name" value="INTEGRASE CATALYTIC DOMAIN-CONTAINING PROTEIN"/>
    <property type="match status" value="1"/>
</dbReference>
<organism evidence="6 7">
    <name type="scientific">Centaurea solstitialis</name>
    <name type="common">yellow star-thistle</name>
    <dbReference type="NCBI Taxonomy" id="347529"/>
    <lineage>
        <taxon>Eukaryota</taxon>
        <taxon>Viridiplantae</taxon>
        <taxon>Streptophyta</taxon>
        <taxon>Embryophyta</taxon>
        <taxon>Tracheophyta</taxon>
        <taxon>Spermatophyta</taxon>
        <taxon>Magnoliopsida</taxon>
        <taxon>eudicotyledons</taxon>
        <taxon>Gunneridae</taxon>
        <taxon>Pentapetalae</taxon>
        <taxon>asterids</taxon>
        <taxon>campanulids</taxon>
        <taxon>Asterales</taxon>
        <taxon>Asteraceae</taxon>
        <taxon>Carduoideae</taxon>
        <taxon>Cardueae</taxon>
        <taxon>Centaureinae</taxon>
        <taxon>Centaurea</taxon>
    </lineage>
</organism>
<evidence type="ECO:0000256" key="1">
    <source>
        <dbReference type="ARBA" id="ARBA00022723"/>
    </source>
</evidence>
<dbReference type="Pfam" id="PF07727">
    <property type="entry name" value="RVT_2"/>
    <property type="match status" value="1"/>
</dbReference>
<dbReference type="GO" id="GO:0003676">
    <property type="term" value="F:nucleic acid binding"/>
    <property type="evidence" value="ECO:0007669"/>
    <property type="project" value="InterPro"/>
</dbReference>
<dbReference type="GO" id="GO:0046872">
    <property type="term" value="F:metal ion binding"/>
    <property type="evidence" value="ECO:0007669"/>
    <property type="project" value="UniProtKB-KW"/>
</dbReference>
<evidence type="ECO:0000313" key="7">
    <source>
        <dbReference type="Proteomes" id="UP001172457"/>
    </source>
</evidence>
<protein>
    <recommendedName>
        <fullName evidence="5">Integrase catalytic domain-containing protein</fullName>
    </recommendedName>
</protein>
<evidence type="ECO:0000256" key="2">
    <source>
        <dbReference type="ARBA" id="ARBA00022801"/>
    </source>
</evidence>
<dbReference type="AlphaFoldDB" id="A0AA38T166"/>